<evidence type="ECO:0000313" key="10">
    <source>
        <dbReference type="Proteomes" id="UP000019772"/>
    </source>
</evidence>
<feature type="compositionally biased region" description="Polar residues" evidence="7">
    <location>
        <begin position="39"/>
        <end position="48"/>
    </location>
</feature>
<protein>
    <submittedName>
        <fullName evidence="9">(2Fe-2S)-binding domain-containing protein</fullName>
    </submittedName>
</protein>
<dbReference type="CDD" id="cd00207">
    <property type="entry name" value="fer2"/>
    <property type="match status" value="1"/>
</dbReference>
<dbReference type="InterPro" id="IPR012675">
    <property type="entry name" value="Beta-grasp_dom_sf"/>
</dbReference>
<keyword evidence="4" id="KW-0408">Iron</keyword>
<sequence length="211" mass="22296">MLDKHAANPGKRNDHLPEPDRDNEESRCMPDGAEAASGMLNQPNSAESGRSGEAGEKLIKLTCRINGQPVTAEVPPSRRLLTVLREELGLTGTKRSCEIGRCGACMVLLDGRPVNSCLTMAYQCEGAEITTIEGLSSGGLHPVQQAFLEEGGFQCGYCTPGMVVSVVALLAENPKPSPEEIKEALSGNLCRCTGYGGIIRAVNKAIEKGVG</sequence>
<feature type="domain" description="2Fe-2S ferredoxin-type" evidence="8">
    <location>
        <begin position="59"/>
        <end position="135"/>
    </location>
</feature>
<evidence type="ECO:0000256" key="2">
    <source>
        <dbReference type="ARBA" id="ARBA00022723"/>
    </source>
</evidence>
<dbReference type="SUPFAM" id="SSF54292">
    <property type="entry name" value="2Fe-2S ferredoxin-like"/>
    <property type="match status" value="1"/>
</dbReference>
<dbReference type="InterPro" id="IPR002888">
    <property type="entry name" value="2Fe-2S-bd"/>
</dbReference>
<evidence type="ECO:0000256" key="3">
    <source>
        <dbReference type="ARBA" id="ARBA00023002"/>
    </source>
</evidence>
<comment type="pathway">
    <text evidence="6">Alkaloid degradation; nicotine degradation.</text>
</comment>
<dbReference type="Proteomes" id="UP000019772">
    <property type="component" value="Chromosome"/>
</dbReference>
<keyword evidence="1" id="KW-0001">2Fe-2S</keyword>
<feature type="compositionally biased region" description="Basic and acidic residues" evidence="7">
    <location>
        <begin position="1"/>
        <end position="28"/>
    </location>
</feature>
<dbReference type="PANTHER" id="PTHR44379">
    <property type="entry name" value="OXIDOREDUCTASE WITH IRON-SULFUR SUBUNIT"/>
    <property type="match status" value="1"/>
</dbReference>
<dbReference type="InterPro" id="IPR036010">
    <property type="entry name" value="2Fe-2S_ferredoxin-like_sf"/>
</dbReference>
<evidence type="ECO:0000256" key="6">
    <source>
        <dbReference type="ARBA" id="ARBA00060707"/>
    </source>
</evidence>
<keyword evidence="5" id="KW-0411">Iron-sulfur</keyword>
<dbReference type="PANTHER" id="PTHR44379:SF5">
    <property type="entry name" value="OXIDOREDUCTASE WITH IRON-SULFUR SUBUNIT"/>
    <property type="match status" value="1"/>
</dbReference>
<dbReference type="EMBL" id="CP004078">
    <property type="protein sequence ID" value="AHV96293.1"/>
    <property type="molecule type" value="Genomic_DNA"/>
</dbReference>
<dbReference type="InterPro" id="IPR036884">
    <property type="entry name" value="2Fe-2S-bd_dom_sf"/>
</dbReference>
<evidence type="ECO:0000256" key="7">
    <source>
        <dbReference type="SAM" id="MobiDB-lite"/>
    </source>
</evidence>
<dbReference type="InterPro" id="IPR001041">
    <property type="entry name" value="2Fe-2S_ferredoxin-type"/>
</dbReference>
<dbReference type="FunFam" id="1.10.150.120:FF:000003">
    <property type="entry name" value="Carbon monoxide dehydrogenase, small subunit"/>
    <property type="match status" value="1"/>
</dbReference>
<evidence type="ECO:0000256" key="4">
    <source>
        <dbReference type="ARBA" id="ARBA00023004"/>
    </source>
</evidence>
<dbReference type="InterPro" id="IPR006058">
    <property type="entry name" value="2Fe2S_fd_BS"/>
</dbReference>
<dbReference type="Pfam" id="PF01799">
    <property type="entry name" value="Fer2_2"/>
    <property type="match status" value="1"/>
</dbReference>
<dbReference type="eggNOG" id="COG2080">
    <property type="taxonomic scope" value="Bacteria"/>
</dbReference>
<dbReference type="STRING" id="1268072.PSAB_06795"/>
<evidence type="ECO:0000256" key="5">
    <source>
        <dbReference type="ARBA" id="ARBA00023014"/>
    </source>
</evidence>
<dbReference type="PROSITE" id="PS51085">
    <property type="entry name" value="2FE2S_FER_2"/>
    <property type="match status" value="1"/>
</dbReference>
<dbReference type="GO" id="GO:0046872">
    <property type="term" value="F:metal ion binding"/>
    <property type="evidence" value="ECO:0007669"/>
    <property type="project" value="UniProtKB-KW"/>
</dbReference>
<keyword evidence="3" id="KW-0560">Oxidoreductase</keyword>
<feature type="region of interest" description="Disordered" evidence="7">
    <location>
        <begin position="1"/>
        <end position="53"/>
    </location>
</feature>
<keyword evidence="2" id="KW-0479">Metal-binding</keyword>
<dbReference type="GO" id="GO:0051537">
    <property type="term" value="F:2 iron, 2 sulfur cluster binding"/>
    <property type="evidence" value="ECO:0007669"/>
    <property type="project" value="UniProtKB-KW"/>
</dbReference>
<evidence type="ECO:0000259" key="8">
    <source>
        <dbReference type="PROSITE" id="PS51085"/>
    </source>
</evidence>
<dbReference type="KEGG" id="psab:PSAB_06795"/>
<dbReference type="Gene3D" id="3.10.20.30">
    <property type="match status" value="1"/>
</dbReference>
<name>X4ZVJ5_9BACL</name>
<dbReference type="PATRIC" id="fig|1268072.3.peg.1414"/>
<gene>
    <name evidence="9" type="ORF">PSAB_06795</name>
</gene>
<dbReference type="Gene3D" id="1.10.150.120">
    <property type="entry name" value="[2Fe-2S]-binding domain"/>
    <property type="match status" value="1"/>
</dbReference>
<dbReference type="SUPFAM" id="SSF47741">
    <property type="entry name" value="CO dehydrogenase ISP C-domain like"/>
    <property type="match status" value="1"/>
</dbReference>
<dbReference type="AlphaFoldDB" id="X4ZVJ5"/>
<dbReference type="PROSITE" id="PS00197">
    <property type="entry name" value="2FE2S_FER_1"/>
    <property type="match status" value="1"/>
</dbReference>
<organism evidence="9 10">
    <name type="scientific">Paenibacillus sabinae T27</name>
    <dbReference type="NCBI Taxonomy" id="1268072"/>
    <lineage>
        <taxon>Bacteria</taxon>
        <taxon>Bacillati</taxon>
        <taxon>Bacillota</taxon>
        <taxon>Bacilli</taxon>
        <taxon>Bacillales</taxon>
        <taxon>Paenibacillaceae</taxon>
        <taxon>Paenibacillus</taxon>
    </lineage>
</organism>
<keyword evidence="10" id="KW-1185">Reference proteome</keyword>
<dbReference type="InterPro" id="IPR051452">
    <property type="entry name" value="Diverse_Oxidoreductases"/>
</dbReference>
<proteinExistence type="predicted"/>
<dbReference type="FunFam" id="3.10.20.30:FF:000020">
    <property type="entry name" value="Xanthine dehydrogenase iron-sulfur subunit"/>
    <property type="match status" value="1"/>
</dbReference>
<accession>X4ZVJ5</accession>
<evidence type="ECO:0000256" key="1">
    <source>
        <dbReference type="ARBA" id="ARBA00022714"/>
    </source>
</evidence>
<evidence type="ECO:0000313" key="9">
    <source>
        <dbReference type="EMBL" id="AHV96293.1"/>
    </source>
</evidence>
<reference evidence="9 10" key="1">
    <citation type="journal article" date="2014" name="PLoS Genet.">
        <title>Comparative Genomic Analysis of N2-Fixing and Non-N2-Fixing Paenibacillus spp.: Organization, Evolution and Expression of the Nitrogen Fixation Genes.</title>
        <authorList>
            <person name="Xie J.B."/>
            <person name="Du Z."/>
            <person name="Bai L."/>
            <person name="Tian C."/>
            <person name="Zhang Y."/>
            <person name="Xie J.Y."/>
            <person name="Wang T."/>
            <person name="Liu X."/>
            <person name="Chen X."/>
            <person name="Cheng Q."/>
            <person name="Chen S."/>
            <person name="Li J."/>
        </authorList>
    </citation>
    <scope>NUCLEOTIDE SEQUENCE [LARGE SCALE GENOMIC DNA]</scope>
    <source>
        <strain evidence="9 10">T27</strain>
    </source>
</reference>
<dbReference type="HOGENOM" id="CLU_052511_3_1_9"/>
<dbReference type="GO" id="GO:0016491">
    <property type="term" value="F:oxidoreductase activity"/>
    <property type="evidence" value="ECO:0007669"/>
    <property type="project" value="UniProtKB-KW"/>
</dbReference>
<dbReference type="Pfam" id="PF00111">
    <property type="entry name" value="Fer2"/>
    <property type="match status" value="1"/>
</dbReference>